<reference evidence="6 8" key="4">
    <citation type="journal article" date="2002" name="Genome Biol.">
        <title>The transposable elements of the Drosophila melanogaster euchromatin: a genomics perspective.</title>
        <authorList>
            <person name="Kaminker J.S."/>
            <person name="Bergman C.M."/>
            <person name="Kronmiller B."/>
            <person name="Carlson J."/>
            <person name="Svirskas R."/>
            <person name="Patel S."/>
            <person name="Frise E."/>
            <person name="Wheeler D.A."/>
            <person name="Lewis S.E."/>
            <person name="Rubin G.M."/>
            <person name="Ashburner M."/>
            <person name="Celniker S.E."/>
        </authorList>
    </citation>
    <scope>NUCLEOTIDE SEQUENCE [LARGE SCALE GENOMIC DNA]</scope>
    <source>
        <strain evidence="8">Berkeley</strain>
    </source>
</reference>
<dbReference type="OrthoDB" id="414826at2759"/>
<keyword evidence="8" id="KW-1185">Reference proteome</keyword>
<dbReference type="PANTHER" id="PTHR10334">
    <property type="entry name" value="CYSTEINE-RICH SECRETORY PROTEIN-RELATED"/>
    <property type="match status" value="1"/>
</dbReference>
<dbReference type="InterPro" id="IPR035940">
    <property type="entry name" value="CAP_sf"/>
</dbReference>
<dbReference type="STRING" id="7227.FBpp0291365"/>
<evidence type="ECO:0000313" key="7">
    <source>
        <dbReference type="FlyBase" id="FBgn0054002"/>
    </source>
</evidence>
<evidence type="ECO:0000256" key="1">
    <source>
        <dbReference type="ARBA" id="ARBA00004613"/>
    </source>
</evidence>
<dbReference type="PaxDb" id="7227-FBpp0291365"/>
<dbReference type="KEGG" id="dme:Dmel_CG34002"/>
<evidence type="ECO:0000313" key="6">
    <source>
        <dbReference type="EMBL" id="ABC66133.2"/>
    </source>
</evidence>
<dbReference type="CDD" id="cd05380">
    <property type="entry name" value="CAP_euk"/>
    <property type="match status" value="1"/>
</dbReference>
<reference evidence="6 8" key="1">
    <citation type="journal article" date="2000" name="Science">
        <title>The genome sequence of Drosophila melanogaster.</title>
        <authorList>
            <person name="Adams M.D."/>
            <person name="Celniker S.E."/>
            <person name="Holt R.A."/>
            <person name="Evans C.A."/>
            <person name="Gocayne J.D."/>
            <person name="Amanatides P.G."/>
            <person name="Scherer S.E."/>
            <person name="Li P.W."/>
            <person name="Hoskins R.A."/>
            <person name="Galle R.F."/>
            <person name="George R.A."/>
            <person name="Lewis S.E."/>
            <person name="Richards S."/>
            <person name="Ashburner M."/>
            <person name="Henderson S.N."/>
            <person name="Sutton G.G."/>
            <person name="Wortman J.R."/>
            <person name="Yandell M.D."/>
            <person name="Zhang Q."/>
            <person name="Chen L.X."/>
            <person name="Brandon R.C."/>
            <person name="Rogers Y.H."/>
            <person name="Blazej R.G."/>
            <person name="Champe M."/>
            <person name="Pfeiffer B.D."/>
            <person name="Wan K.H."/>
            <person name="Doyle C."/>
            <person name="Baxter E.G."/>
            <person name="Helt G."/>
            <person name="Nelson C.R."/>
            <person name="Gabor G.L."/>
            <person name="Abril J.F."/>
            <person name="Agbayani A."/>
            <person name="An H.J."/>
            <person name="Andrews-Pfannkoch C."/>
            <person name="Baldwin D."/>
            <person name="Ballew R.M."/>
            <person name="Basu A."/>
            <person name="Baxendale J."/>
            <person name="Bayraktaroglu L."/>
            <person name="Beasley E.M."/>
            <person name="Beeson K.Y."/>
            <person name="Benos P.V."/>
            <person name="Berman B.P."/>
            <person name="Bhandari D."/>
            <person name="Bolshakov S."/>
            <person name="Borkova D."/>
            <person name="Botchan M.R."/>
            <person name="Bouck J."/>
            <person name="Brokstein P."/>
            <person name="Brottier P."/>
            <person name="Burtis K.C."/>
            <person name="Busam D.A."/>
            <person name="Butler H."/>
            <person name="Cadieu E."/>
            <person name="Center A."/>
            <person name="Chandra I."/>
            <person name="Cherry J.M."/>
            <person name="Cawley S."/>
            <person name="Dahlke C."/>
            <person name="Davenport L.B."/>
            <person name="Davies P."/>
            <person name="de Pablos B."/>
            <person name="Delcher A."/>
            <person name="Deng Z."/>
            <person name="Mays A.D."/>
            <person name="Dew I."/>
            <person name="Dietz S.M."/>
            <person name="Dodson K."/>
            <person name="Doup L.E."/>
            <person name="Downes M."/>
            <person name="Dugan-Rocha S."/>
            <person name="Dunkov B.C."/>
            <person name="Dunn P."/>
            <person name="Durbin K.J."/>
            <person name="Evangelista C.C."/>
            <person name="Ferraz C."/>
            <person name="Ferriera S."/>
            <person name="Fleischmann W."/>
            <person name="Fosler C."/>
            <person name="Gabrielian A.E."/>
            <person name="Garg N.S."/>
            <person name="Gelbart W.M."/>
            <person name="Glasser K."/>
            <person name="Glodek A."/>
            <person name="Gong F."/>
            <person name="Gorrell J.H."/>
            <person name="Gu Z."/>
            <person name="Guan P."/>
            <person name="Harris M."/>
            <person name="Harris N.L."/>
            <person name="Harvey D."/>
            <person name="Heiman T.J."/>
            <person name="Hernandez J.R."/>
            <person name="Houck J."/>
            <person name="Hostin D."/>
            <person name="Houston K.A."/>
            <person name="Howland T.J."/>
            <person name="Wei M.H."/>
            <person name="Ibegwam C."/>
            <person name="Jalali M."/>
            <person name="Kalush F."/>
            <person name="Karpen G.H."/>
            <person name="Ke Z."/>
            <person name="Kennison J.A."/>
            <person name="Ketchum K.A."/>
            <person name="Kimmel B.E."/>
            <person name="Kodira C.D."/>
            <person name="Kraft C."/>
            <person name="Kravitz S."/>
            <person name="Kulp D."/>
            <person name="Lai Z."/>
            <person name="Lasko P."/>
            <person name="Lei Y."/>
            <person name="Levitsky A.A."/>
            <person name="Li J."/>
            <person name="Li Z."/>
            <person name="Liang Y."/>
            <person name="Lin X."/>
            <person name="Liu X."/>
            <person name="Mattei B."/>
            <person name="McIntosh T.C."/>
            <person name="McLeod M.P."/>
            <person name="McPherson D."/>
            <person name="Merkulov G."/>
            <person name="Milshina N.V."/>
            <person name="Mobarry C."/>
            <person name="Morris J."/>
            <person name="Moshrefi A."/>
            <person name="Mount S.M."/>
            <person name="Moy M."/>
            <person name="Murphy B."/>
            <person name="Murphy L."/>
            <person name="Muzny D.M."/>
            <person name="Nelson D.L."/>
            <person name="Nelson D.R."/>
            <person name="Nelson K.A."/>
            <person name="Nixon K."/>
            <person name="Nusskern D.R."/>
            <person name="Pacleb J.M."/>
            <person name="Palazzolo M."/>
            <person name="Pittman G.S."/>
            <person name="Pan S."/>
            <person name="Pollard J."/>
            <person name="Puri V."/>
            <person name="Reese M.G."/>
            <person name="Reinert K."/>
            <person name="Remington K."/>
            <person name="Saunders R.D."/>
            <person name="Scheeler F."/>
            <person name="Shen H."/>
            <person name="Shue B.C."/>
            <person name="Siden-Kiamos I."/>
            <person name="Simpson M."/>
            <person name="Skupski M.P."/>
            <person name="Smith T."/>
            <person name="Spier E."/>
            <person name="Spradling A.C."/>
            <person name="Stapleton M."/>
            <person name="Strong R."/>
            <person name="Sun E."/>
            <person name="Svirskas R."/>
            <person name="Tector C."/>
            <person name="Turner R."/>
            <person name="Venter E."/>
            <person name="Wang A.H."/>
            <person name="Wang X."/>
            <person name="Wang Z.Y."/>
            <person name="Wassarman D.A."/>
            <person name="Weinstock G.M."/>
            <person name="Weissenbach J."/>
            <person name="Williams S.M."/>
            <person name="WoodageT"/>
            <person name="Worley K.C."/>
            <person name="Wu D."/>
            <person name="Yang S."/>
            <person name="Yao Q.A."/>
            <person name="Ye J."/>
            <person name="Yeh R.F."/>
            <person name="Zaveri J.S."/>
            <person name="Zhan M."/>
            <person name="Zhang G."/>
            <person name="Zhao Q."/>
            <person name="Zheng L."/>
            <person name="Zheng X.H."/>
            <person name="Zhong F.N."/>
            <person name="Zhong W."/>
            <person name="Zhou X."/>
            <person name="Zhu S."/>
            <person name="Zhu X."/>
            <person name="Smith H.O."/>
            <person name="Gibbs R.A."/>
            <person name="Myers E.W."/>
            <person name="Rubin G.M."/>
            <person name="Venter J.C."/>
        </authorList>
    </citation>
    <scope>NUCLEOTIDE SEQUENCE [LARGE SCALE GENOMIC DNA]</scope>
    <source>
        <strain evidence="8">Berkeley</strain>
    </source>
</reference>
<comment type="subcellular location">
    <subcellularLocation>
        <location evidence="1">Secreted</location>
    </subcellularLocation>
</comment>
<evidence type="ECO:0000259" key="5">
    <source>
        <dbReference type="SMART" id="SM00198"/>
    </source>
</evidence>
<dbReference type="EMBL" id="AE014296">
    <property type="protein sequence ID" value="ABC66133.2"/>
    <property type="molecule type" value="Genomic_DNA"/>
</dbReference>
<dbReference type="BioGRID-ORCS" id="3885644">
    <property type="hits" value="0 hits in 1 CRISPR screen"/>
</dbReference>
<dbReference type="Gene3D" id="3.40.33.10">
    <property type="entry name" value="CAP"/>
    <property type="match status" value="1"/>
</dbReference>
<feature type="region of interest" description="Disordered" evidence="3">
    <location>
        <begin position="322"/>
        <end position="350"/>
    </location>
</feature>
<keyword evidence="4" id="KW-0732">Signal</keyword>
<dbReference type="UCSC" id="CG34002-RA">
    <property type="organism name" value="d. melanogaster"/>
</dbReference>
<dbReference type="InterPro" id="IPR014044">
    <property type="entry name" value="CAP_dom"/>
</dbReference>
<dbReference type="VEuPathDB" id="VectorBase:FBgn0054002"/>
<dbReference type="GO" id="GO:0007320">
    <property type="term" value="P:insemination"/>
    <property type="evidence" value="ECO:0007007"/>
    <property type="project" value="FlyBase"/>
</dbReference>
<feature type="signal peptide" evidence="4">
    <location>
        <begin position="1"/>
        <end position="22"/>
    </location>
</feature>
<reference evidence="6 8" key="5">
    <citation type="journal article" date="2002" name="Genome Biol.">
        <title>Heterochromatic sequences in a Drosophila whole-genome shotgun assembly.</title>
        <authorList>
            <person name="Hoskins R.A."/>
            <person name="Smith C.D."/>
            <person name="Carlson J.W."/>
            <person name="Carvalho A.B."/>
            <person name="Halpern A."/>
            <person name="Kaminker J.S."/>
            <person name="Kennedy C."/>
            <person name="Mungall C.J."/>
            <person name="Sullivan B.A."/>
            <person name="Sutton G.G."/>
            <person name="Yasuhara J.C."/>
            <person name="Wakimoto B.T."/>
            <person name="Myers E.W."/>
            <person name="Celniker S.E."/>
            <person name="Rubin G.M."/>
            <person name="Karpen G.H."/>
        </authorList>
    </citation>
    <scope>NUCLEOTIDE SEQUENCE [LARGE SCALE GENOMIC DNA]</scope>
    <source>
        <strain evidence="8">Berkeley</strain>
    </source>
</reference>
<reference evidence="6 8" key="7">
    <citation type="journal article" date="2007" name="Science">
        <title>The Release 5.1 annotation of Drosophila melanogaster heterochromatin.</title>
        <authorList>
            <person name="Smith C.D."/>
            <person name="Shu S."/>
            <person name="Mungall C.J."/>
            <person name="Karpen G.H."/>
        </authorList>
    </citation>
    <scope>NUCLEOTIDE SEQUENCE [LARGE SCALE GENOMIC DNA]</scope>
    <source>
        <strain evidence="8">Berkeley</strain>
    </source>
</reference>
<evidence type="ECO:0000256" key="4">
    <source>
        <dbReference type="SAM" id="SignalP"/>
    </source>
</evidence>
<dbReference type="RefSeq" id="NP_001034029.2">
    <property type="nucleotide sequence ID" value="NM_001038940.2"/>
</dbReference>
<dbReference type="Proteomes" id="UP000000803">
    <property type="component" value="Chromosome 3L"/>
</dbReference>
<dbReference type="Bgee" id="FBgn0054002">
    <property type="expression patterns" value="Expressed in male accessory gland main cell (Drosophila) in male reproductive gland and 13 other cell types or tissues"/>
</dbReference>
<dbReference type="eggNOG" id="KOG3017">
    <property type="taxonomic scope" value="Eukaryota"/>
</dbReference>
<dbReference type="OMA" id="QHNIYRN"/>
<feature type="chain" id="PRO_5004213361" description="SCP domain-containing protein" evidence="4">
    <location>
        <begin position="23"/>
        <end position="350"/>
    </location>
</feature>
<feature type="compositionally biased region" description="Gly residues" evidence="3">
    <location>
        <begin position="322"/>
        <end position="333"/>
    </location>
</feature>
<dbReference type="InParanoid" id="Q2PDZ4"/>
<dbReference type="AlphaFoldDB" id="Q2PDZ4"/>
<dbReference type="HOGENOM" id="CLU_035730_0_0_1"/>
<keyword evidence="2" id="KW-0964">Secreted</keyword>
<evidence type="ECO:0000256" key="3">
    <source>
        <dbReference type="SAM" id="MobiDB-lite"/>
    </source>
</evidence>
<dbReference type="SUPFAM" id="SSF55797">
    <property type="entry name" value="PR-1-like"/>
    <property type="match status" value="1"/>
</dbReference>
<dbReference type="FunCoup" id="Q2PDZ4">
    <property type="interactions" value="51"/>
</dbReference>
<dbReference type="SMART" id="SM00198">
    <property type="entry name" value="SCP"/>
    <property type="match status" value="1"/>
</dbReference>
<protein>
    <recommendedName>
        <fullName evidence="5">SCP domain-containing protein</fullName>
    </recommendedName>
</protein>
<dbReference type="SMR" id="Q2PDZ4"/>
<reference evidence="6 8" key="11">
    <citation type="journal article" date="2015" name="Genome Res.">
        <title>The Release 6 reference sequence of the Drosophila melanogaster genome.</title>
        <authorList>
            <person name="Hoskins R.A."/>
            <person name="Carlson J.W."/>
            <person name="Wan K.H."/>
            <person name="Park S."/>
            <person name="Mendez I."/>
            <person name="Galle S.E."/>
            <person name="Booth B.W."/>
            <person name="Pfeiffer B.D."/>
            <person name="George R.A."/>
            <person name="Svirskas R."/>
            <person name="Krzywinski M."/>
            <person name="Schein J."/>
            <person name="Accardo M.C."/>
            <person name="Damia E."/>
            <person name="Messina G."/>
            <person name="Mendez-Lago M."/>
            <person name="de Pablos B."/>
            <person name="Demakova O.V."/>
            <person name="Andreyeva E.N."/>
            <person name="Boldyreva L.V."/>
            <person name="Marra M."/>
            <person name="Carvalho A.B."/>
            <person name="Dimitri P."/>
            <person name="Villasante A."/>
            <person name="Zhimulev I.F."/>
            <person name="Rubin G.M."/>
            <person name="Karpen G.H."/>
            <person name="Celniker S.E."/>
        </authorList>
    </citation>
    <scope>NUCLEOTIDE SEQUENCE [LARGE SCALE GENOMIC DNA]</scope>
    <source>
        <strain evidence="8">Berkeley</strain>
    </source>
</reference>
<proteinExistence type="predicted"/>
<name>Q2PDZ4_DROME</name>
<accession>Q2PDZ4</accession>
<feature type="domain" description="SCP" evidence="5">
    <location>
        <begin position="67"/>
        <end position="228"/>
    </location>
</feature>
<reference evidence="6 8" key="10">
    <citation type="journal article" date="2015" name="G3 (Bethesda)">
        <title>Gene Model Annotations for Drosophila melanogaster: The Rule-Benders.</title>
        <authorList>
            <consortium name="FlyBase Consortium"/>
            <person name="Crosby M.A."/>
            <person name="Gramates L.S."/>
            <person name="Dos Santos G."/>
            <person name="Matthews B.B."/>
            <person name="St Pierre S.E."/>
            <person name="Zhou P."/>
            <person name="Schroeder A.J."/>
            <person name="Falls K."/>
            <person name="Emmert D.B."/>
            <person name="Russo S.M."/>
            <person name="Gelbart W.M."/>
            <person name="null"/>
        </authorList>
    </citation>
    <scope>NUCLEOTIDE SEQUENCE [LARGE SCALE GENOMIC DNA]</scope>
    <source>
        <strain evidence="8">Berkeley</strain>
    </source>
</reference>
<gene>
    <name evidence="6" type="primary">MIP08535</name>
    <name evidence="6" type="synonym">BP1025</name>
    <name evidence="6" type="synonym">Dmel\CG34002</name>
    <name evidence="6 7" type="ORF">CG34002</name>
    <name evidence="6" type="ORF">Dmel_CG34002</name>
</gene>
<dbReference type="InterPro" id="IPR001283">
    <property type="entry name" value="CRISP-related"/>
</dbReference>
<sequence>MWSGPCVATGLLLLFGLNLVFLLPETNYCHLKNCPADKKLPHIGCNNSGSWSPKCGKDPKIIDVPKHIKKLILNHHNTYRDIVAGGQMHRLPIAARMLKLKWDHELALLATILVKRCDLQPTDHCISTEEFSSPSYHAVYNKFKAKEDTFRIVRSQLNAWYDQYKHVSSSSLIDGLSTAKKEIGHFLRMIVGPSNRLGCAIASIEKGGWTHQWLACLYSCSPQKNSLLYEYSGKPGVYCTTGINGKFQNLCNDTEPVKDCMHSELFQTITANDTTSLIRSMLNRQTQPRTFGWLWNWGKKIWGWVKNAWNAIVGCGKGGGGGGGDGGGGGGGDDGGEGDDGGDGGGGGDY</sequence>
<dbReference type="AGR" id="FB:FBgn0054002"/>
<reference evidence="6 8" key="8">
    <citation type="journal article" date="2007" name="Science">
        <title>Sequence finishing and mapping of Drosophila melanogaster heterochromatin.</title>
        <authorList>
            <person name="Hoskins R.A."/>
            <person name="Carlson J.W."/>
            <person name="Kennedy C."/>
            <person name="Acevedo D."/>
            <person name="Evans-Holm M."/>
            <person name="Frise E."/>
            <person name="Wan K.H."/>
            <person name="Park S."/>
            <person name="Mendez-Lago M."/>
            <person name="Rossi F."/>
            <person name="Villasante A."/>
            <person name="Dimitri P."/>
            <person name="Karpen G.H."/>
            <person name="Celniker S.E."/>
        </authorList>
    </citation>
    <scope>NUCLEOTIDE SEQUENCE [LARGE SCALE GENOMIC DNA]</scope>
    <source>
        <strain evidence="8">Berkeley</strain>
    </source>
</reference>
<reference evidence="6 8" key="2">
    <citation type="journal article" date="2002" name="Genome Biol.">
        <title>Finishing a whole-genome shotgun: release 3 of the Drosophila melanogaster euchromatic genome sequence.</title>
        <authorList>
            <person name="Celniker S.E."/>
            <person name="Wheeler D.A."/>
            <person name="Kronmiller B."/>
            <person name="Carlson J.W."/>
            <person name="Halpern A."/>
            <person name="Patel S."/>
            <person name="Adams M."/>
            <person name="Champe M."/>
            <person name="Dugan S.P."/>
            <person name="Frise E."/>
            <person name="Hodgson A."/>
            <person name="George R.A."/>
            <person name="Hoskins R.A."/>
            <person name="Laverty T."/>
            <person name="Muzny D.M."/>
            <person name="Nelson C.R."/>
            <person name="Pacleb J.M."/>
            <person name="Park S."/>
            <person name="Pfeiffer B.D."/>
            <person name="Richards S."/>
            <person name="Sodergren E.J."/>
            <person name="Svirskas R."/>
            <person name="Tabor P.E."/>
            <person name="Wan K."/>
            <person name="Stapleton M."/>
            <person name="Sutton G.G."/>
            <person name="Venter C."/>
            <person name="Weinstock G."/>
            <person name="Scherer S.E."/>
            <person name="Myers E.W."/>
            <person name="Gibbs R.A."/>
            <person name="Rubin G.M."/>
        </authorList>
    </citation>
    <scope>NUCLEOTIDE SEQUENCE [LARGE SCALE GENOMIC DNA]</scope>
    <source>
        <strain evidence="8">Berkeley</strain>
    </source>
</reference>
<dbReference type="GeneID" id="3885644"/>
<evidence type="ECO:0000313" key="8">
    <source>
        <dbReference type="Proteomes" id="UP000000803"/>
    </source>
</evidence>
<evidence type="ECO:0000256" key="2">
    <source>
        <dbReference type="ARBA" id="ARBA00022525"/>
    </source>
</evidence>
<dbReference type="FlyBase" id="FBgn0054002">
    <property type="gene designation" value="CG34002"/>
</dbReference>
<organism evidence="6 8">
    <name type="scientific">Drosophila melanogaster</name>
    <name type="common">Fruit fly</name>
    <dbReference type="NCBI Taxonomy" id="7227"/>
    <lineage>
        <taxon>Eukaryota</taxon>
        <taxon>Metazoa</taxon>
        <taxon>Ecdysozoa</taxon>
        <taxon>Arthropoda</taxon>
        <taxon>Hexapoda</taxon>
        <taxon>Insecta</taxon>
        <taxon>Pterygota</taxon>
        <taxon>Neoptera</taxon>
        <taxon>Endopterygota</taxon>
        <taxon>Diptera</taxon>
        <taxon>Brachycera</taxon>
        <taxon>Muscomorpha</taxon>
        <taxon>Ephydroidea</taxon>
        <taxon>Drosophilidae</taxon>
        <taxon>Drosophila</taxon>
        <taxon>Sophophora</taxon>
    </lineage>
</organism>
<reference evidence="6 8" key="3">
    <citation type="journal article" date="2002" name="Genome Biol.">
        <title>Annotation of the Drosophila melanogaster euchromatic genome: a systematic review.</title>
        <authorList>
            <person name="Misra S."/>
            <person name="Crosby M.A."/>
            <person name="Mungall C.J."/>
            <person name="Matthews B.B."/>
            <person name="Campbell K.S."/>
            <person name="Hradecky P."/>
            <person name="Huang Y."/>
            <person name="Kaminker J.S."/>
            <person name="Millburn G.H."/>
            <person name="Prochnik S.E."/>
            <person name="Smith C.D."/>
            <person name="Tupy J.L."/>
            <person name="Whitfied E.J."/>
            <person name="Bayraktaroglu L."/>
            <person name="Berman B.P."/>
            <person name="Bettencourt B.R."/>
            <person name="Celniker S.E."/>
            <person name="de Grey A.D."/>
            <person name="Drysdale R.A."/>
            <person name="Harris N.L."/>
            <person name="Richter J."/>
            <person name="Russo S."/>
            <person name="Schroeder A.J."/>
            <person name="Shu S.Q."/>
            <person name="Stapleton M."/>
            <person name="Yamada C."/>
            <person name="Ashburner M."/>
            <person name="Gelbart W.M."/>
            <person name="Rubin G.M."/>
            <person name="Lewis S.E."/>
        </authorList>
    </citation>
    <scope>GENOME REANNOTATION</scope>
    <source>
        <strain evidence="8">Berkeley</strain>
    </source>
</reference>
<reference evidence="6 8" key="6">
    <citation type="journal article" date="2005" name="PLoS Comput. Biol.">
        <title>Combined evidence annotation of transposable elements in genome sequences.</title>
        <authorList>
            <person name="Quesneville H."/>
            <person name="Bergman C.M."/>
            <person name="Andrieu O."/>
            <person name="Autard D."/>
            <person name="Nouaud D."/>
            <person name="Ashburner M."/>
            <person name="Anxolabehere D."/>
        </authorList>
    </citation>
    <scope>NUCLEOTIDE SEQUENCE [LARGE SCALE GENOMIC DNA]</scope>
    <source>
        <strain evidence="8">Berkeley</strain>
    </source>
</reference>
<reference evidence="6 8" key="9">
    <citation type="journal article" date="2015" name="G3 (Bethesda)">
        <title>Gene Model Annotations for Drosophila melanogaster: Impact of High-Throughput Data.</title>
        <authorList>
            <consortium name="FlyBase Consortium"/>
            <person name="Matthews B.B."/>
            <person name="Dos Santos G."/>
            <person name="Crosby M.A."/>
            <person name="Emmert D.B."/>
            <person name="St Pierre S.E."/>
            <person name="Gramates L.S."/>
            <person name="Zhou P."/>
            <person name="Schroeder A.J."/>
            <person name="Falls K."/>
            <person name="Strelets V."/>
            <person name="Russo S.M."/>
            <person name="Gelbart W.M."/>
            <person name="null"/>
        </authorList>
    </citation>
    <scope>NUCLEOTIDE SEQUENCE [LARGE SCALE GENOMIC DNA]</scope>
    <source>
        <strain evidence="8">Berkeley</strain>
    </source>
</reference>
<dbReference type="GO" id="GO:0005615">
    <property type="term" value="C:extracellular space"/>
    <property type="evidence" value="ECO:0007005"/>
    <property type="project" value="FlyBase"/>
</dbReference>
<dbReference type="ExpressionAtlas" id="Q2PDZ4">
    <property type="expression patterns" value="baseline and differential"/>
</dbReference>
<dbReference type="GO" id="GO:0007618">
    <property type="term" value="P:mating"/>
    <property type="evidence" value="ECO:0000270"/>
    <property type="project" value="FlyBase"/>
</dbReference>
<dbReference type="PhylomeDB" id="Q2PDZ4"/>
<dbReference type="Pfam" id="PF00188">
    <property type="entry name" value="CAP"/>
    <property type="match status" value="1"/>
</dbReference>
<dbReference type="IntAct" id="Q2PDZ4">
    <property type="interactions" value="1"/>
</dbReference>